<accession>A0A934STV0</accession>
<evidence type="ECO:0000313" key="1">
    <source>
        <dbReference type="EMBL" id="MBK4735096.1"/>
    </source>
</evidence>
<dbReference type="RefSeq" id="WP_200591923.1">
    <property type="nucleotide sequence ID" value="NZ_JAEPBG010000003.1"/>
</dbReference>
<dbReference type="Proteomes" id="UP000622890">
    <property type="component" value="Unassembled WGS sequence"/>
</dbReference>
<protein>
    <submittedName>
        <fullName evidence="1">Uncharacterized protein</fullName>
    </submittedName>
</protein>
<sequence>MFINRYPGLLRFAPDEAEEVIHVAPMLAPLFLPFALRVTAGAEHHASCSVLFYERTLVQKVDRELSKVARRKVPSAKKIVGLVPACRSAMRRRHLLHSALLLRRRTLL</sequence>
<name>A0A934STV0_9BURK</name>
<gene>
    <name evidence="1" type="ORF">JJB74_10790</name>
</gene>
<keyword evidence="2" id="KW-1185">Reference proteome</keyword>
<reference evidence="1" key="1">
    <citation type="submission" date="2021-01" db="EMBL/GenBank/DDBJ databases">
        <title>Genome sequence of strain Noviherbaspirillum sp. DKR-6.</title>
        <authorList>
            <person name="Chaudhary D.K."/>
        </authorList>
    </citation>
    <scope>NUCLEOTIDE SEQUENCE</scope>
    <source>
        <strain evidence="1">DKR-6</strain>
    </source>
</reference>
<dbReference type="EMBL" id="JAEPBG010000003">
    <property type="protein sequence ID" value="MBK4735096.1"/>
    <property type="molecule type" value="Genomic_DNA"/>
</dbReference>
<evidence type="ECO:0000313" key="2">
    <source>
        <dbReference type="Proteomes" id="UP000622890"/>
    </source>
</evidence>
<proteinExistence type="predicted"/>
<comment type="caution">
    <text evidence="1">The sequence shown here is derived from an EMBL/GenBank/DDBJ whole genome shotgun (WGS) entry which is preliminary data.</text>
</comment>
<organism evidence="1 2">
    <name type="scientific">Noviherbaspirillum pedocola</name>
    <dbReference type="NCBI Taxonomy" id="2801341"/>
    <lineage>
        <taxon>Bacteria</taxon>
        <taxon>Pseudomonadati</taxon>
        <taxon>Pseudomonadota</taxon>
        <taxon>Betaproteobacteria</taxon>
        <taxon>Burkholderiales</taxon>
        <taxon>Oxalobacteraceae</taxon>
        <taxon>Noviherbaspirillum</taxon>
    </lineage>
</organism>
<dbReference type="AlphaFoldDB" id="A0A934STV0"/>